<name>A0ABW1LLL8_9ACTN</name>
<dbReference type="PANTHER" id="PTHR23427">
    <property type="entry name" value="SURFEIT LOCUS PROTEIN"/>
    <property type="match status" value="1"/>
</dbReference>
<gene>
    <name evidence="8" type="ORF">ACFPYL_13760</name>
</gene>
<dbReference type="EMBL" id="JBHSRJ010000004">
    <property type="protein sequence ID" value="MFC6044157.1"/>
    <property type="molecule type" value="Genomic_DNA"/>
</dbReference>
<keyword evidence="4 6" id="KW-1133">Transmembrane helix</keyword>
<comment type="caution">
    <text evidence="8">The sequence shown here is derived from an EMBL/GenBank/DDBJ whole genome shotgun (WGS) entry which is preliminary data.</text>
</comment>
<accession>A0ABW1LLL8</accession>
<keyword evidence="9" id="KW-1185">Reference proteome</keyword>
<dbReference type="Pfam" id="PF02104">
    <property type="entry name" value="SURF1"/>
    <property type="match status" value="1"/>
</dbReference>
<feature type="compositionally biased region" description="Basic residues" evidence="7">
    <location>
        <begin position="256"/>
        <end position="269"/>
    </location>
</feature>
<evidence type="ECO:0000256" key="2">
    <source>
        <dbReference type="ARBA" id="ARBA00007165"/>
    </source>
</evidence>
<feature type="compositionally biased region" description="Basic and acidic residues" evidence="7">
    <location>
        <begin position="278"/>
        <end position="293"/>
    </location>
</feature>
<feature type="compositionally biased region" description="Polar residues" evidence="7">
    <location>
        <begin position="317"/>
        <end position="328"/>
    </location>
</feature>
<proteinExistence type="inferred from homology"/>
<feature type="transmembrane region" description="Helical" evidence="6">
    <location>
        <begin position="12"/>
        <end position="30"/>
    </location>
</feature>
<dbReference type="PROSITE" id="PS50895">
    <property type="entry name" value="SURF1"/>
    <property type="match status" value="1"/>
</dbReference>
<dbReference type="InterPro" id="IPR002994">
    <property type="entry name" value="Surf1/Shy1"/>
</dbReference>
<evidence type="ECO:0000256" key="6">
    <source>
        <dbReference type="RuleBase" id="RU363076"/>
    </source>
</evidence>
<dbReference type="Proteomes" id="UP001596135">
    <property type="component" value="Unassembled WGS sequence"/>
</dbReference>
<reference evidence="9" key="1">
    <citation type="journal article" date="2019" name="Int. J. Syst. Evol. Microbiol.">
        <title>The Global Catalogue of Microorganisms (GCM) 10K type strain sequencing project: providing services to taxonomists for standard genome sequencing and annotation.</title>
        <authorList>
            <consortium name="The Broad Institute Genomics Platform"/>
            <consortium name="The Broad Institute Genome Sequencing Center for Infectious Disease"/>
            <person name="Wu L."/>
            <person name="Ma J."/>
        </authorList>
    </citation>
    <scope>NUCLEOTIDE SEQUENCE [LARGE SCALE GENOMIC DNA]</scope>
    <source>
        <strain evidence="9">CCUG 54522</strain>
    </source>
</reference>
<evidence type="ECO:0000313" key="8">
    <source>
        <dbReference type="EMBL" id="MFC6044157.1"/>
    </source>
</evidence>
<evidence type="ECO:0000256" key="5">
    <source>
        <dbReference type="ARBA" id="ARBA00023136"/>
    </source>
</evidence>
<feature type="region of interest" description="Disordered" evidence="7">
    <location>
        <begin position="48"/>
        <end position="71"/>
    </location>
</feature>
<evidence type="ECO:0000256" key="3">
    <source>
        <dbReference type="ARBA" id="ARBA00022692"/>
    </source>
</evidence>
<feature type="region of interest" description="Disordered" evidence="7">
    <location>
        <begin position="243"/>
        <end position="328"/>
    </location>
</feature>
<protein>
    <recommendedName>
        <fullName evidence="6">SURF1-like protein</fullName>
    </recommendedName>
</protein>
<evidence type="ECO:0000313" key="9">
    <source>
        <dbReference type="Proteomes" id="UP001596135"/>
    </source>
</evidence>
<dbReference type="CDD" id="cd06662">
    <property type="entry name" value="SURF1"/>
    <property type="match status" value="1"/>
</dbReference>
<feature type="transmembrane region" description="Helical" evidence="6">
    <location>
        <begin position="217"/>
        <end position="235"/>
    </location>
</feature>
<organism evidence="8 9">
    <name type="scientific">Nocardioides hankookensis</name>
    <dbReference type="NCBI Taxonomy" id="443157"/>
    <lineage>
        <taxon>Bacteria</taxon>
        <taxon>Bacillati</taxon>
        <taxon>Actinomycetota</taxon>
        <taxon>Actinomycetes</taxon>
        <taxon>Propionibacteriales</taxon>
        <taxon>Nocardioidaceae</taxon>
        <taxon>Nocardioides</taxon>
    </lineage>
</organism>
<evidence type="ECO:0000256" key="7">
    <source>
        <dbReference type="SAM" id="MobiDB-lite"/>
    </source>
</evidence>
<feature type="compositionally biased region" description="Polar residues" evidence="7">
    <location>
        <begin position="298"/>
        <end position="308"/>
    </location>
</feature>
<evidence type="ECO:0000256" key="1">
    <source>
        <dbReference type="ARBA" id="ARBA00004370"/>
    </source>
</evidence>
<comment type="subcellular location">
    <subcellularLocation>
        <location evidence="6">Cell membrane</location>
        <topology evidence="6">Multi-pass membrane protein</topology>
    </subcellularLocation>
    <subcellularLocation>
        <location evidence="1">Membrane</location>
    </subcellularLocation>
</comment>
<evidence type="ECO:0000256" key="4">
    <source>
        <dbReference type="ARBA" id="ARBA00022989"/>
    </source>
</evidence>
<keyword evidence="5 6" id="KW-0472">Membrane</keyword>
<keyword evidence="6" id="KW-1003">Cell membrane</keyword>
<comment type="similarity">
    <text evidence="2 6">Belongs to the SURF1 family.</text>
</comment>
<dbReference type="PANTHER" id="PTHR23427:SF2">
    <property type="entry name" value="SURFEIT LOCUS PROTEIN 1"/>
    <property type="match status" value="1"/>
</dbReference>
<dbReference type="InterPro" id="IPR045214">
    <property type="entry name" value="Surf1/Surf4"/>
</dbReference>
<keyword evidence="3 6" id="KW-0812">Transmembrane</keyword>
<dbReference type="RefSeq" id="WP_379155016.1">
    <property type="nucleotide sequence ID" value="NZ_JBHSRJ010000004.1"/>
</dbReference>
<sequence length="328" mass="36054">MRSWRFLLSRRWLLFAVVVVLLCYAAWWLGQWQFHRLHDRKASNAVVRANEDRAPSPVGDVLAPGRPVQDDDEWRQVTATGTYDTDNTVIVRYRTRDGASGIDVVVPLVTDDGATLLVDRGWLASDNEGTSPDDVPAPPDGETTVEGWVRADADGDSTKVSDHSTRAISSEAIGTAIDHEVYGGFVVLDTENGQAADGLEPVELPELDNGPHFFYGLQWWFFGLLALFGFGYLAWDEWRSQRRDEPSAREGAISARKTKQAAKNAHKQAVKAAYQKAYAEERAAREAHREAQRARSMPPSTGSITPDTNDAAGDSTKAATRPNSSGSP</sequence>